<evidence type="ECO:0000256" key="4">
    <source>
        <dbReference type="ARBA" id="ARBA00023224"/>
    </source>
</evidence>
<organism evidence="10 11">
    <name type="scientific">Lederbergia galactosidilytica</name>
    <dbReference type="NCBI Taxonomy" id="217031"/>
    <lineage>
        <taxon>Bacteria</taxon>
        <taxon>Bacillati</taxon>
        <taxon>Bacillota</taxon>
        <taxon>Bacilli</taxon>
        <taxon>Bacillales</taxon>
        <taxon>Bacillaceae</taxon>
        <taxon>Lederbergia</taxon>
    </lineage>
</organism>
<dbReference type="GO" id="GO:0006935">
    <property type="term" value="P:chemotaxis"/>
    <property type="evidence" value="ECO:0007669"/>
    <property type="project" value="InterPro"/>
</dbReference>
<dbReference type="Proteomes" id="UP000077881">
    <property type="component" value="Unassembled WGS sequence"/>
</dbReference>
<dbReference type="AlphaFoldDB" id="A0A177ZU59"/>
<dbReference type="GO" id="GO:0004888">
    <property type="term" value="F:transmembrane signaling receptor activity"/>
    <property type="evidence" value="ECO:0007669"/>
    <property type="project" value="InterPro"/>
</dbReference>
<dbReference type="PROSITE" id="PS50885">
    <property type="entry name" value="HAMP"/>
    <property type="match status" value="1"/>
</dbReference>
<evidence type="ECO:0000256" key="6">
    <source>
        <dbReference type="PROSITE-ProRule" id="PRU00284"/>
    </source>
</evidence>
<dbReference type="GO" id="GO:0007165">
    <property type="term" value="P:signal transduction"/>
    <property type="evidence" value="ECO:0007669"/>
    <property type="project" value="UniProtKB-KW"/>
</dbReference>
<reference evidence="10 11" key="1">
    <citation type="submission" date="2015-05" db="EMBL/GenBank/DDBJ databases">
        <title>Comparison of genome.</title>
        <authorList>
            <person name="Zheng Z."/>
            <person name="Sun M."/>
        </authorList>
    </citation>
    <scope>NUCLEOTIDE SEQUENCE [LARGE SCALE GENOMIC DNA]</scope>
    <source>
        <strain evidence="10 11">G25-74</strain>
    </source>
</reference>
<evidence type="ECO:0000256" key="1">
    <source>
        <dbReference type="ARBA" id="ARBA00004236"/>
    </source>
</evidence>
<sequence>MKKFHFRTITSKLLAGFSLVLLLVLVLGIFNFLSINQMNQKSKIINNEELPLLTADDKLALNLSKRIMMERSYLLYGDPQFKEEFLKLAEESKEYSNIISQKSNHEEIDVMLNRNEKWTDLVISDVFDVYDQDFPDQALENSEYIQPIAQDILNSLEELADNQATNIYDKGQTNISLGGKILLTVVILTVIVFIIVIVTAFSTSHIIASPLKKATNRMKSLANGDLSGEPLQTNTKDETGQLILAMNEMTNHTRKLLMEIQTASGTVTSYSEDLTQATGDVKSGSEQISVTMQELATGAETQANSTNDLSITIGQFMERIHEVNSNSKKIYTSSEEMVQLAKTGGQLMQSSNNQMGKIDKIVQDAVQKVEGLEKQSNEINGLIAVIEEIADQTNLLALNAAIEAARAGEHGKGFSVVASEVKKLAEQVSHSITDITKIVTNIHSESQLVTQSLQNSYKEVEQGTNQIQTTAETFDQIQISLGKMVKYIQTITNNLSSMTEETEEIHTSIQDIAAVSEESSAGIEQTSATSQQVSSSMEEISVSSADLSNLAEELNALVKKFKI</sequence>
<evidence type="ECO:0000313" key="10">
    <source>
        <dbReference type="EMBL" id="OAK71364.1"/>
    </source>
</evidence>
<comment type="similarity">
    <text evidence="5">Belongs to the methyl-accepting chemotaxis (MCP) protein family.</text>
</comment>
<dbReference type="Pfam" id="PF00015">
    <property type="entry name" value="MCPsignal"/>
    <property type="match status" value="1"/>
</dbReference>
<keyword evidence="7" id="KW-1133">Transmembrane helix</keyword>
<keyword evidence="11" id="KW-1185">Reference proteome</keyword>
<dbReference type="CDD" id="cd06225">
    <property type="entry name" value="HAMP"/>
    <property type="match status" value="1"/>
</dbReference>
<keyword evidence="4 6" id="KW-0807">Transducer</keyword>
<name>A0A177ZU59_9BACI</name>
<evidence type="ECO:0000256" key="7">
    <source>
        <dbReference type="SAM" id="Phobius"/>
    </source>
</evidence>
<evidence type="ECO:0000256" key="2">
    <source>
        <dbReference type="ARBA" id="ARBA00022475"/>
    </source>
</evidence>
<dbReference type="OrthoDB" id="2168386at2"/>
<dbReference type="InterPro" id="IPR004090">
    <property type="entry name" value="Chemotax_Me-accpt_rcpt"/>
</dbReference>
<dbReference type="RefSeq" id="WP_064468058.1">
    <property type="nucleotide sequence ID" value="NZ_JAGGKH010000013.1"/>
</dbReference>
<proteinExistence type="inferred from homology"/>
<dbReference type="Gene3D" id="6.10.340.10">
    <property type="match status" value="1"/>
</dbReference>
<dbReference type="InterPro" id="IPR004089">
    <property type="entry name" value="MCPsignal_dom"/>
</dbReference>
<feature type="domain" description="Methyl-accepting transducer" evidence="8">
    <location>
        <begin position="277"/>
        <end position="527"/>
    </location>
</feature>
<keyword evidence="2" id="KW-1003">Cell membrane</keyword>
<protein>
    <recommendedName>
        <fullName evidence="12">Methyl-accepting chemotaxis protein</fullName>
    </recommendedName>
</protein>
<comment type="subcellular location">
    <subcellularLocation>
        <location evidence="1">Cell membrane</location>
    </subcellularLocation>
</comment>
<keyword evidence="7" id="KW-0812">Transmembrane</keyword>
<evidence type="ECO:0000259" key="8">
    <source>
        <dbReference type="PROSITE" id="PS50111"/>
    </source>
</evidence>
<evidence type="ECO:0000256" key="5">
    <source>
        <dbReference type="ARBA" id="ARBA00029447"/>
    </source>
</evidence>
<evidence type="ECO:0008006" key="12">
    <source>
        <dbReference type="Google" id="ProtNLM"/>
    </source>
</evidence>
<dbReference type="SUPFAM" id="SSF58104">
    <property type="entry name" value="Methyl-accepting chemotaxis protein (MCP) signaling domain"/>
    <property type="match status" value="1"/>
</dbReference>
<keyword evidence="3 7" id="KW-0472">Membrane</keyword>
<feature type="domain" description="HAMP" evidence="9">
    <location>
        <begin position="205"/>
        <end position="258"/>
    </location>
</feature>
<gene>
    <name evidence="10" type="ORF">ABB05_10305</name>
</gene>
<dbReference type="CDD" id="cd11386">
    <property type="entry name" value="MCP_signal"/>
    <property type="match status" value="1"/>
</dbReference>
<comment type="caution">
    <text evidence="10">The sequence shown here is derived from an EMBL/GenBank/DDBJ whole genome shotgun (WGS) entry which is preliminary data.</text>
</comment>
<dbReference type="PANTHER" id="PTHR32089">
    <property type="entry name" value="METHYL-ACCEPTING CHEMOTAXIS PROTEIN MCPB"/>
    <property type="match status" value="1"/>
</dbReference>
<dbReference type="EMBL" id="LDJR01000045">
    <property type="protein sequence ID" value="OAK71364.1"/>
    <property type="molecule type" value="Genomic_DNA"/>
</dbReference>
<dbReference type="PATRIC" id="fig|217031.6.peg.2191"/>
<accession>A0A177ZU59</accession>
<dbReference type="InterPro" id="IPR003660">
    <property type="entry name" value="HAMP_dom"/>
</dbReference>
<dbReference type="Gene3D" id="1.10.287.950">
    <property type="entry name" value="Methyl-accepting chemotaxis protein"/>
    <property type="match status" value="1"/>
</dbReference>
<dbReference type="GO" id="GO:0005886">
    <property type="term" value="C:plasma membrane"/>
    <property type="evidence" value="ECO:0007669"/>
    <property type="project" value="UniProtKB-SubCell"/>
</dbReference>
<dbReference type="PANTHER" id="PTHR32089:SF112">
    <property type="entry name" value="LYSOZYME-LIKE PROTEIN-RELATED"/>
    <property type="match status" value="1"/>
</dbReference>
<dbReference type="Pfam" id="PF00672">
    <property type="entry name" value="HAMP"/>
    <property type="match status" value="1"/>
</dbReference>
<dbReference type="SMART" id="SM00304">
    <property type="entry name" value="HAMP"/>
    <property type="match status" value="1"/>
</dbReference>
<evidence type="ECO:0000256" key="3">
    <source>
        <dbReference type="ARBA" id="ARBA00023136"/>
    </source>
</evidence>
<evidence type="ECO:0000313" key="11">
    <source>
        <dbReference type="Proteomes" id="UP000077881"/>
    </source>
</evidence>
<dbReference type="SMART" id="SM00283">
    <property type="entry name" value="MA"/>
    <property type="match status" value="1"/>
</dbReference>
<dbReference type="PRINTS" id="PR00260">
    <property type="entry name" value="CHEMTRNSDUCR"/>
</dbReference>
<dbReference type="STRING" id="217031.ABB05_10305"/>
<dbReference type="PROSITE" id="PS50111">
    <property type="entry name" value="CHEMOTAXIS_TRANSDUC_2"/>
    <property type="match status" value="1"/>
</dbReference>
<feature type="transmembrane region" description="Helical" evidence="7">
    <location>
        <begin position="181"/>
        <end position="208"/>
    </location>
</feature>
<evidence type="ECO:0000259" key="9">
    <source>
        <dbReference type="PROSITE" id="PS50885"/>
    </source>
</evidence>